<dbReference type="KEGG" id="ned:HUN01_03895"/>
<name>A0A7D7L8J0_9NOSO</name>
<dbReference type="SUPFAM" id="SSF56801">
    <property type="entry name" value="Acetyl-CoA synthetase-like"/>
    <property type="match status" value="1"/>
</dbReference>
<dbReference type="FunFam" id="3.30.300.30:FF:000008">
    <property type="entry name" value="2,3-dihydroxybenzoate-AMP ligase"/>
    <property type="match status" value="1"/>
</dbReference>
<dbReference type="NCBIfam" id="NF004837">
    <property type="entry name" value="PRK06187.1"/>
    <property type="match status" value="1"/>
</dbReference>
<keyword evidence="2 5" id="KW-0436">Ligase</keyword>
<dbReference type="Pfam" id="PF13193">
    <property type="entry name" value="AMP-binding_C"/>
    <property type="match status" value="1"/>
</dbReference>
<evidence type="ECO:0000259" key="3">
    <source>
        <dbReference type="Pfam" id="PF00501"/>
    </source>
</evidence>
<dbReference type="Gene3D" id="3.40.50.12780">
    <property type="entry name" value="N-terminal domain of ligase-like"/>
    <property type="match status" value="1"/>
</dbReference>
<feature type="domain" description="AMP-binding enzyme C-terminal" evidence="4">
    <location>
        <begin position="431"/>
        <end position="506"/>
    </location>
</feature>
<feature type="domain" description="AMP-dependent synthetase/ligase" evidence="3">
    <location>
        <begin position="17"/>
        <end position="381"/>
    </location>
</feature>
<evidence type="ECO:0000313" key="5">
    <source>
        <dbReference type="EMBL" id="QMS86753.1"/>
    </source>
</evidence>
<dbReference type="Pfam" id="PF00501">
    <property type="entry name" value="AMP-binding"/>
    <property type="match status" value="1"/>
</dbReference>
<keyword evidence="6" id="KW-1185">Reference proteome</keyword>
<dbReference type="GO" id="GO:0016878">
    <property type="term" value="F:acid-thiol ligase activity"/>
    <property type="evidence" value="ECO:0007669"/>
    <property type="project" value="UniProtKB-ARBA"/>
</dbReference>
<dbReference type="InterPro" id="IPR025110">
    <property type="entry name" value="AMP-bd_C"/>
</dbReference>
<proteinExistence type="inferred from homology"/>
<dbReference type="PANTHER" id="PTHR43767">
    <property type="entry name" value="LONG-CHAIN-FATTY-ACID--COA LIGASE"/>
    <property type="match status" value="1"/>
</dbReference>
<evidence type="ECO:0000259" key="4">
    <source>
        <dbReference type="Pfam" id="PF13193"/>
    </source>
</evidence>
<comment type="similarity">
    <text evidence="1">Belongs to the ATP-dependent AMP-binding enzyme family.</text>
</comment>
<dbReference type="Gene3D" id="3.30.300.30">
    <property type="match status" value="1"/>
</dbReference>
<dbReference type="Proteomes" id="UP000514713">
    <property type="component" value="Chromosome"/>
</dbReference>
<protein>
    <submittedName>
        <fullName evidence="5">Long-chain-fatty-acid--CoA ligase</fullName>
    </submittedName>
</protein>
<reference evidence="6" key="1">
    <citation type="submission" date="2020-06" db="EMBL/GenBank/DDBJ databases">
        <title>Nostoc edaphicum CCNP1411 genome.</title>
        <authorList>
            <person name="Fidor A."/>
            <person name="Grabski M."/>
            <person name="Gawor J."/>
            <person name="Gromadka R."/>
            <person name="Wegrzyn G."/>
            <person name="Mazur-Marzec H."/>
        </authorList>
    </citation>
    <scope>NUCLEOTIDE SEQUENCE [LARGE SCALE GENOMIC DNA]</scope>
    <source>
        <strain evidence="6">CCNP1411</strain>
    </source>
</reference>
<dbReference type="InterPro" id="IPR042099">
    <property type="entry name" value="ANL_N_sf"/>
</dbReference>
<dbReference type="RefSeq" id="WP_181930165.1">
    <property type="nucleotide sequence ID" value="NZ_CP054698.1"/>
</dbReference>
<dbReference type="InterPro" id="IPR000873">
    <property type="entry name" value="AMP-dep_synth/lig_dom"/>
</dbReference>
<evidence type="ECO:0000313" key="6">
    <source>
        <dbReference type="Proteomes" id="UP000514713"/>
    </source>
</evidence>
<organism evidence="5 6">
    <name type="scientific">Nostoc edaphicum CCNP1411</name>
    <dbReference type="NCBI Taxonomy" id="1472755"/>
    <lineage>
        <taxon>Bacteria</taxon>
        <taxon>Bacillati</taxon>
        <taxon>Cyanobacteriota</taxon>
        <taxon>Cyanophyceae</taxon>
        <taxon>Nostocales</taxon>
        <taxon>Nostocaceae</taxon>
        <taxon>Nostoc</taxon>
    </lineage>
</organism>
<dbReference type="InterPro" id="IPR045851">
    <property type="entry name" value="AMP-bd_C_sf"/>
</dbReference>
<gene>
    <name evidence="5" type="ORF">HUN01_03895</name>
</gene>
<evidence type="ECO:0000256" key="2">
    <source>
        <dbReference type="ARBA" id="ARBA00022598"/>
    </source>
</evidence>
<dbReference type="EMBL" id="CP054698">
    <property type="protein sequence ID" value="QMS86753.1"/>
    <property type="molecule type" value="Genomic_DNA"/>
</dbReference>
<accession>A0A7D7L8J0</accession>
<dbReference type="InterPro" id="IPR050237">
    <property type="entry name" value="ATP-dep_AMP-bd_enzyme"/>
</dbReference>
<dbReference type="PANTHER" id="PTHR43767:SF1">
    <property type="entry name" value="NONRIBOSOMAL PEPTIDE SYNTHASE PES1 (EUROFUNG)-RELATED"/>
    <property type="match status" value="1"/>
</dbReference>
<dbReference type="AlphaFoldDB" id="A0A7D7L8J0"/>
<sequence>MMYNSEITTLADLPCVQARQLPDARALIFKDKSLTYIQLDQRSNQVANSLLAQGIQPSVRVAFLAKDSLKSYEILFACCKTKAVFVPINWRLAAAEISYILRDANVEILFVGAEFYQLITSIRNEIDGVKTIIALEKIDGNCLSYDIWSQEHSDEPPNVAVAANDVAVQMYTSGTTGRPKGVQLGHYSFFAIAKEFAQRGETWINWNETDKSLLTLSLFHIGSLWWAIRGLAAGAENIVLENFIGVEVLEAIEKYRITKTFMVPAMIQVLLNEPLCQKTDFSSLEYIIYGGSPIAESSLKSAIATFGCNFVQIYGMTETGNCAVSLPAQAHTSTNKNILKAAGKAFPGVSVAIINSEGKELSCSQVGEVCIKSPANMIGYWKLPEATAKTLVDGWIHTGDAGYFDEEGYIYICDRFKDMILYGGENVYPAEIENILYEHPAIREVAVIGVPDEDFGEAIKAVVVLKIGMKATALDIINFVRGKIADFKLPRSVEFTESLPRTPSGKLQKAKIREKYWQGYERRVN</sequence>
<evidence type="ECO:0000256" key="1">
    <source>
        <dbReference type="ARBA" id="ARBA00006432"/>
    </source>
</evidence>